<dbReference type="WBParaSite" id="Gr19_v10_g17826.t1">
    <property type="protein sequence ID" value="Gr19_v10_g17826.t1"/>
    <property type="gene ID" value="Gr19_v10_g17826"/>
</dbReference>
<feature type="compositionally biased region" description="Polar residues" evidence="1">
    <location>
        <begin position="81"/>
        <end position="90"/>
    </location>
</feature>
<protein>
    <submittedName>
        <fullName evidence="4">Secreted protein</fullName>
    </submittedName>
</protein>
<keyword evidence="2" id="KW-0732">Signal</keyword>
<proteinExistence type="predicted"/>
<sequence>MNFPTIGIIFSLFFCAVSAGICSSRPRARSCPLPRQKSNSTASHDGSLIDSTIAYCHQTHVPNFTISREVVEPKISLSKLRTVSANSSTRLYDEASSSSGGGGRKKSRGKTEKRAKIYFKGT</sequence>
<evidence type="ECO:0000256" key="1">
    <source>
        <dbReference type="SAM" id="MobiDB-lite"/>
    </source>
</evidence>
<feature type="region of interest" description="Disordered" evidence="1">
    <location>
        <begin position="26"/>
        <end position="46"/>
    </location>
</feature>
<feature type="signal peptide" evidence="2">
    <location>
        <begin position="1"/>
        <end position="19"/>
    </location>
</feature>
<feature type="region of interest" description="Disordered" evidence="1">
    <location>
        <begin position="81"/>
        <end position="122"/>
    </location>
</feature>
<evidence type="ECO:0000256" key="2">
    <source>
        <dbReference type="SAM" id="SignalP"/>
    </source>
</evidence>
<keyword evidence="3" id="KW-1185">Reference proteome</keyword>
<accession>A0A914HLT9</accession>
<evidence type="ECO:0000313" key="4">
    <source>
        <dbReference type="WBParaSite" id="Gr19_v10_g17826.t1"/>
    </source>
</evidence>
<dbReference type="AlphaFoldDB" id="A0A914HLT9"/>
<organism evidence="3 4">
    <name type="scientific">Globodera rostochiensis</name>
    <name type="common">Golden nematode worm</name>
    <name type="synonym">Heterodera rostochiensis</name>
    <dbReference type="NCBI Taxonomy" id="31243"/>
    <lineage>
        <taxon>Eukaryota</taxon>
        <taxon>Metazoa</taxon>
        <taxon>Ecdysozoa</taxon>
        <taxon>Nematoda</taxon>
        <taxon>Chromadorea</taxon>
        <taxon>Rhabditida</taxon>
        <taxon>Tylenchina</taxon>
        <taxon>Tylenchomorpha</taxon>
        <taxon>Tylenchoidea</taxon>
        <taxon>Heteroderidae</taxon>
        <taxon>Heteroderinae</taxon>
        <taxon>Globodera</taxon>
    </lineage>
</organism>
<dbReference type="Proteomes" id="UP000887572">
    <property type="component" value="Unplaced"/>
</dbReference>
<name>A0A914HLT9_GLORO</name>
<reference evidence="4" key="1">
    <citation type="submission" date="2022-11" db="UniProtKB">
        <authorList>
            <consortium name="WormBaseParasite"/>
        </authorList>
    </citation>
    <scope>IDENTIFICATION</scope>
</reference>
<evidence type="ECO:0000313" key="3">
    <source>
        <dbReference type="Proteomes" id="UP000887572"/>
    </source>
</evidence>
<feature type="chain" id="PRO_5037264749" evidence="2">
    <location>
        <begin position="20"/>
        <end position="122"/>
    </location>
</feature>